<dbReference type="InterPro" id="IPR001849">
    <property type="entry name" value="PH_domain"/>
</dbReference>
<feature type="region of interest" description="Disordered" evidence="5">
    <location>
        <begin position="620"/>
        <end position="708"/>
    </location>
</feature>
<sequence>VYVRTNVNRDNPEGSSWCSISLAQHHGIINISVGASNLVWAITWDGLGLVRTNVSRNNVYGSSWISVESPDNSTKLMQVAVGRNAVWALSRDCQVWFRKGTWGDNTFWSEENAVGSVWVKMFGEMSQIALSSNDQVFAIDTTGLLVYFRTGVTRQDLTGKTWQRVLLREDLSQFKELGLLSEGHVCSCGQEGTLCELHDLPQEHALSESTSCSSVSLSTTTSSPAIFNDYGLGHGDVFLSPLQPSQSAETFNVPALVDHLPPAWVIGADNEVEQPDTPTAAQNDSQFSYEYEPTAGGDGVSHSASLPPLTVFEVKESEAESVRSEQDSRVRSISEYNLTDSQHHSSTVSPASSTGTIKIVCSGSALGNSDELNSASNLMLQENLHVDNSHDPNFTSQFKHGKDCPQPDEKFVGQGTRLNSEFAADHVRKSTSDKLKMGIEKSVGEAKQMPQAVTEIMHNADCDADLTEVDRHFKKLADSTLKKDTLLNHTVIDDNQSSDVNNILTIDSCVEGDVLPKSSNLLPVVTTNNEYTNASLQSDVSNLGPIVEDYFSHSRPVNKVTNENCHREQNTNLQILTDNVFPQEADAEYNVRRPSKSRKRTRSLKKLDIGDQKESIVFKSVHKKEDNSKRKASSDFSVEKDVKENNEALPSKSEAHSRQNTKMTSTKKAQVCDMVNLTDELAQSTGSPGSLTDSSDSGNNSTSKAVEKQCLIEEEHSRCSDINKYSGHEISSGSEFLNNAADSCKNIVSAILGEQPVTTVSHLRGSEDRVDLNPDISSSSGTLREENSNSSVISTKKIKIPPEDAYQDNSNKDTMLQDKCLKELPLDVPENENQDKSMNLSDAKLQACIDLRDENFCDKNDIYKKLKDCSDTVNGIQVKMDDTDFTPSYNTENISCENCINNGNTEKATDQSLTNVSCGTENERIETVLRKPSTRNKRKLLTKDIMWCSLTKLTPSQKMSSTSTGVSLTADAESKEKGSGSESDEIADFVTDLLSEEEEEEQSIQVAESHNEADRDASENEDKCESAEPTESNKVSDSSVRLSTELSQSVQTLRASSISSTGSIASNEAHLSVLRRTSSSIHGSPSVPTSLNLRRSGLYHQTPSPASLSSPPTVGLDGSLDEFHAQTIVPAQARLCWRWLDATSCIVDDSSKVEWLSRWEDEHEPRATKVKISKHLREKLLQQILTRNRREVADFKSLEAAVEKSTWVHKANMQLFQYGRRSHWVPCSIELEQGIGSREEGTFTVYYTHRRKQRHTQVQLSDITCVKTCSDPDLPTAFSIYMPDLNLSQQPILLQASSEKEASEWLSLLSFARASAWNLNRPIMPGAIWSCTFIGDVLVSPNQPLLEKPSSRCWGQHGGHMAVVETSPCGVTWSLGFDRMPYVYNGGFGGAVGTGQSDMSDNTQQHMDFHRVYVYENQKWFPIVGWCNKGVFNHNFHWVTSSGHFVASKEEVKLPSSKWHWTSDWTVDFNTSGGVDSNGWQYSNQMNGSFHQKRHIRDHFRRRRYVRRCRINFMGPWTSVGSLSINDLSIQIDPVDSPSDPVVMWAVAANGDVLCRYGVTPSNPVGQSWAHVSSDVDKPFISISVGGRGQVWGLAADGSAWYRTGVTPDNPGGKCWLQVVPPPPGNFRLHQVSAGTLAVWAVDKGDNLWRRENITPTFPEGTGWELVANRVKRVSVGLLDQVWIVADALFQKSRHGPGVIYHRQGISDKCPAGTQWQHVIGSGWAHVSVRGMPLSPQSQQLASVLEK</sequence>
<feature type="compositionally biased region" description="Low complexity" evidence="5">
    <location>
        <begin position="689"/>
        <end position="703"/>
    </location>
</feature>
<feature type="region of interest" description="Disordered" evidence="5">
    <location>
        <begin position="956"/>
        <end position="1043"/>
    </location>
</feature>
<dbReference type="SMART" id="SM00693">
    <property type="entry name" value="DysFN"/>
    <property type="match status" value="1"/>
</dbReference>
<dbReference type="InterPro" id="IPR051513">
    <property type="entry name" value="Tectonin_beta-prop"/>
</dbReference>
<feature type="compositionally biased region" description="Polar residues" evidence="5">
    <location>
        <begin position="956"/>
        <end position="967"/>
    </location>
</feature>
<dbReference type="SMART" id="SM00694">
    <property type="entry name" value="DysFC"/>
    <property type="match status" value="1"/>
</dbReference>
<evidence type="ECO:0000259" key="6">
    <source>
        <dbReference type="PROSITE" id="PS50003"/>
    </source>
</evidence>
<dbReference type="InterPro" id="IPR006614">
    <property type="entry name" value="Peroxin/Ferlin"/>
</dbReference>
<feature type="compositionally biased region" description="Polar residues" evidence="5">
    <location>
        <begin position="1029"/>
        <end position="1043"/>
    </location>
</feature>
<keyword evidence="4" id="KW-0677">Repeat</keyword>
<feature type="compositionally biased region" description="Basic and acidic residues" evidence="5">
    <location>
        <begin position="623"/>
        <end position="646"/>
    </location>
</feature>
<organism evidence="7 8">
    <name type="scientific">Plakobranchus ocellatus</name>
    <dbReference type="NCBI Taxonomy" id="259542"/>
    <lineage>
        <taxon>Eukaryota</taxon>
        <taxon>Metazoa</taxon>
        <taxon>Spiralia</taxon>
        <taxon>Lophotrochozoa</taxon>
        <taxon>Mollusca</taxon>
        <taxon>Gastropoda</taxon>
        <taxon>Heterobranchia</taxon>
        <taxon>Euthyneura</taxon>
        <taxon>Panpulmonata</taxon>
        <taxon>Sacoglossa</taxon>
        <taxon>Placobranchoidea</taxon>
        <taxon>Plakobranchidae</taxon>
        <taxon>Plakobranchus</taxon>
    </lineage>
</organism>
<dbReference type="SMART" id="SM00233">
    <property type="entry name" value="PH"/>
    <property type="match status" value="1"/>
</dbReference>
<comment type="caution">
    <text evidence="7">The sequence shown here is derived from an EMBL/GenBank/DDBJ whole genome shotgun (WGS) entry which is preliminary data.</text>
</comment>
<dbReference type="Pfam" id="PF06462">
    <property type="entry name" value="Hyd_WA"/>
    <property type="match status" value="3"/>
</dbReference>
<feature type="compositionally biased region" description="Polar residues" evidence="5">
    <location>
        <begin position="775"/>
        <end position="794"/>
    </location>
</feature>
<dbReference type="GO" id="GO:0000421">
    <property type="term" value="C:autophagosome membrane"/>
    <property type="evidence" value="ECO:0007669"/>
    <property type="project" value="UniProtKB-SubCell"/>
</dbReference>
<gene>
    <name evidence="7" type="ORF">PoB_000476400</name>
</gene>
<dbReference type="Gene3D" id="2.30.29.30">
    <property type="entry name" value="Pleckstrin-homology domain (PH domain)/Phosphotyrosine-binding domain (PTB)"/>
    <property type="match status" value="1"/>
</dbReference>
<evidence type="ECO:0000256" key="3">
    <source>
        <dbReference type="ARBA" id="ARBA00016409"/>
    </source>
</evidence>
<evidence type="ECO:0000256" key="1">
    <source>
        <dbReference type="ARBA" id="ARBA00004652"/>
    </source>
</evidence>
<evidence type="ECO:0000313" key="8">
    <source>
        <dbReference type="Proteomes" id="UP000735302"/>
    </source>
</evidence>
<name>A0AAV3Y7L7_9GAST</name>
<feature type="compositionally biased region" description="Basic and acidic residues" evidence="5">
    <location>
        <begin position="1009"/>
        <end position="1026"/>
    </location>
</feature>
<dbReference type="SUPFAM" id="SSF50729">
    <property type="entry name" value="PH domain-like"/>
    <property type="match status" value="1"/>
</dbReference>
<dbReference type="InterPro" id="IPR011993">
    <property type="entry name" value="PH-like_dom_sf"/>
</dbReference>
<dbReference type="Proteomes" id="UP000735302">
    <property type="component" value="Unassembled WGS sequence"/>
</dbReference>
<dbReference type="SMART" id="SM00706">
    <property type="entry name" value="TECPR"/>
    <property type="match status" value="8"/>
</dbReference>
<accession>A0AAV3Y7L7</accession>
<feature type="region of interest" description="Disordered" evidence="5">
    <location>
        <begin position="771"/>
        <end position="811"/>
    </location>
</feature>
<keyword evidence="8" id="KW-1185">Reference proteome</keyword>
<protein>
    <recommendedName>
        <fullName evidence="3">Tectonin beta-propeller repeat-containing protein 1</fullName>
    </recommendedName>
</protein>
<evidence type="ECO:0000256" key="4">
    <source>
        <dbReference type="ARBA" id="ARBA00022737"/>
    </source>
</evidence>
<dbReference type="EMBL" id="BLXT01000588">
    <property type="protein sequence ID" value="GFN78258.1"/>
    <property type="molecule type" value="Genomic_DNA"/>
</dbReference>
<evidence type="ECO:0000256" key="5">
    <source>
        <dbReference type="SAM" id="MobiDB-lite"/>
    </source>
</evidence>
<dbReference type="Pfam" id="PF06398">
    <property type="entry name" value="Pex24p"/>
    <property type="match status" value="1"/>
</dbReference>
<dbReference type="InterPro" id="IPR010482">
    <property type="entry name" value="TECPR1-like_DysF"/>
</dbReference>
<proteinExistence type="inferred from homology"/>
<evidence type="ECO:0000256" key="2">
    <source>
        <dbReference type="ARBA" id="ARBA00005966"/>
    </source>
</evidence>
<dbReference type="Pfam" id="PF19193">
    <property type="entry name" value="Tectonin"/>
    <property type="match status" value="2"/>
</dbReference>
<dbReference type="PROSITE" id="PS50003">
    <property type="entry name" value="PH_DOMAIN"/>
    <property type="match status" value="1"/>
</dbReference>
<feature type="non-terminal residue" evidence="7">
    <location>
        <position position="1"/>
    </location>
</feature>
<comment type="similarity">
    <text evidence="2">Belongs to the TECPR1 family.</text>
</comment>
<comment type="subcellular location">
    <subcellularLocation>
        <location evidence="1">Cytoplasmic vesicle</location>
        <location evidence="1">Autophagosome membrane</location>
    </subcellularLocation>
</comment>
<reference evidence="7 8" key="1">
    <citation type="journal article" date="2021" name="Elife">
        <title>Chloroplast acquisition without the gene transfer in kleptoplastic sea slugs, Plakobranchus ocellatus.</title>
        <authorList>
            <person name="Maeda T."/>
            <person name="Takahashi S."/>
            <person name="Yoshida T."/>
            <person name="Shimamura S."/>
            <person name="Takaki Y."/>
            <person name="Nagai Y."/>
            <person name="Toyoda A."/>
            <person name="Suzuki Y."/>
            <person name="Arimoto A."/>
            <person name="Ishii H."/>
            <person name="Satoh N."/>
            <person name="Nishiyama T."/>
            <person name="Hasebe M."/>
            <person name="Maruyama T."/>
            <person name="Minagawa J."/>
            <person name="Obokata J."/>
            <person name="Shigenobu S."/>
        </authorList>
    </citation>
    <scope>NUCLEOTIDE SEQUENCE [LARGE SCALE GENOMIC DNA]</scope>
</reference>
<dbReference type="PANTHER" id="PTHR23250:SF1">
    <property type="entry name" value="TECTONIN BETA-PROPELLER REPEAT-CONTAINING PROTEIN 1"/>
    <property type="match status" value="1"/>
</dbReference>
<dbReference type="PANTHER" id="PTHR23250">
    <property type="entry name" value="DYSFERLIN-RELATED"/>
    <property type="match status" value="1"/>
</dbReference>
<evidence type="ECO:0000313" key="7">
    <source>
        <dbReference type="EMBL" id="GFN78258.1"/>
    </source>
</evidence>
<feature type="compositionally biased region" description="Polar residues" evidence="5">
    <location>
        <begin position="658"/>
        <end position="668"/>
    </location>
</feature>
<feature type="domain" description="PH" evidence="6">
    <location>
        <begin position="1278"/>
        <end position="1314"/>
    </location>
</feature>
<dbReference type="InterPro" id="IPR006624">
    <property type="entry name" value="Beta-propeller_rpt_TECPR"/>
</dbReference>